<proteinExistence type="predicted"/>
<accession>A0ABU2NEP0</accession>
<gene>
    <name evidence="1" type="ORF">RM445_20510</name>
</gene>
<dbReference type="Proteomes" id="UP001183202">
    <property type="component" value="Unassembled WGS sequence"/>
</dbReference>
<name>A0ABU2NEP0_9PSEU</name>
<comment type="caution">
    <text evidence="1">The sequence shown here is derived from an EMBL/GenBank/DDBJ whole genome shotgun (WGS) entry which is preliminary data.</text>
</comment>
<keyword evidence="2" id="KW-1185">Reference proteome</keyword>
<dbReference type="RefSeq" id="WP_311558409.1">
    <property type="nucleotide sequence ID" value="NZ_JAVREJ010000015.1"/>
</dbReference>
<evidence type="ECO:0000313" key="2">
    <source>
        <dbReference type="Proteomes" id="UP001183202"/>
    </source>
</evidence>
<dbReference type="EMBL" id="JAVREJ010000015">
    <property type="protein sequence ID" value="MDT0351913.1"/>
    <property type="molecule type" value="Genomic_DNA"/>
</dbReference>
<protein>
    <recommendedName>
        <fullName evidence="3">4-carboxymuconolactone decarboxylase</fullName>
    </recommendedName>
</protein>
<organism evidence="1 2">
    <name type="scientific">Pseudonocardia charpentierae</name>
    <dbReference type="NCBI Taxonomy" id="3075545"/>
    <lineage>
        <taxon>Bacteria</taxon>
        <taxon>Bacillati</taxon>
        <taxon>Actinomycetota</taxon>
        <taxon>Actinomycetes</taxon>
        <taxon>Pseudonocardiales</taxon>
        <taxon>Pseudonocardiaceae</taxon>
        <taxon>Pseudonocardia</taxon>
    </lineage>
</organism>
<sequence length="88" mass="9401">MADHHDTTRPGSLREQIGVVLLRSATALAADRQSTIRHIADVPDGALGRERALSTLAFAGWVDSLLLWLAWRLLPADAVPGQVSPPGP</sequence>
<evidence type="ECO:0008006" key="3">
    <source>
        <dbReference type="Google" id="ProtNLM"/>
    </source>
</evidence>
<evidence type="ECO:0000313" key="1">
    <source>
        <dbReference type="EMBL" id="MDT0351913.1"/>
    </source>
</evidence>
<reference evidence="2" key="1">
    <citation type="submission" date="2023-07" db="EMBL/GenBank/DDBJ databases">
        <title>30 novel species of actinomycetes from the DSMZ collection.</title>
        <authorList>
            <person name="Nouioui I."/>
        </authorList>
    </citation>
    <scope>NUCLEOTIDE SEQUENCE [LARGE SCALE GENOMIC DNA]</scope>
    <source>
        <strain evidence="2">DSM 45834</strain>
    </source>
</reference>